<reference evidence="5" key="2">
    <citation type="submission" date="2004-02" db="EMBL/GenBank/DDBJ databases">
        <authorList>
            <consortium name="Genoscope"/>
            <consortium name="Whitehead Institute Centre for Genome Research"/>
        </authorList>
    </citation>
    <scope>NUCLEOTIDE SEQUENCE</scope>
</reference>
<keyword evidence="2" id="KW-0539">Nucleus</keyword>
<dbReference type="SMART" id="SM01176">
    <property type="entry name" value="DUF4208"/>
    <property type="match status" value="1"/>
</dbReference>
<feature type="compositionally biased region" description="Polar residues" evidence="3">
    <location>
        <begin position="43"/>
        <end position="56"/>
    </location>
</feature>
<feature type="region of interest" description="Disordered" evidence="3">
    <location>
        <begin position="523"/>
        <end position="584"/>
    </location>
</feature>
<feature type="compositionally biased region" description="Acidic residues" evidence="3">
    <location>
        <begin position="26"/>
        <end position="37"/>
    </location>
</feature>
<reference evidence="5" key="1">
    <citation type="journal article" date="2004" name="Nature">
        <title>Genome duplication in the teleost fish Tetraodon nigroviridis reveals the early vertebrate proto-karyotype.</title>
        <authorList>
            <person name="Jaillon O."/>
            <person name="Aury J.-M."/>
            <person name="Brunet F."/>
            <person name="Petit J.-L."/>
            <person name="Stange-Thomann N."/>
            <person name="Mauceli E."/>
            <person name="Bouneau L."/>
            <person name="Fischer C."/>
            <person name="Ozouf-Costaz C."/>
            <person name="Bernot A."/>
            <person name="Nicaud S."/>
            <person name="Jaffe D."/>
            <person name="Fisher S."/>
            <person name="Lutfalla G."/>
            <person name="Dossat C."/>
            <person name="Segurens B."/>
            <person name="Dasilva C."/>
            <person name="Salanoubat M."/>
            <person name="Levy M."/>
            <person name="Boudet N."/>
            <person name="Castellano S."/>
            <person name="Anthouard V."/>
            <person name="Jubin C."/>
            <person name="Castelli V."/>
            <person name="Katinka M."/>
            <person name="Vacherie B."/>
            <person name="Biemont C."/>
            <person name="Skalli Z."/>
            <person name="Cattolico L."/>
            <person name="Poulain J."/>
            <person name="De Berardinis V."/>
            <person name="Cruaud C."/>
            <person name="Duprat S."/>
            <person name="Brottier P."/>
            <person name="Coutanceau J.-P."/>
            <person name="Gouzy J."/>
            <person name="Parra G."/>
            <person name="Lardier G."/>
            <person name="Chapple C."/>
            <person name="McKernan K.J."/>
            <person name="McEwan P."/>
            <person name="Bosak S."/>
            <person name="Kellis M."/>
            <person name="Volff J.-N."/>
            <person name="Guigo R."/>
            <person name="Zody M.C."/>
            <person name="Mesirov J."/>
            <person name="Lindblad-Toh K."/>
            <person name="Birren B."/>
            <person name="Nusbaum C."/>
            <person name="Kahn D."/>
            <person name="Robinson-Rechavi M."/>
            <person name="Laudet V."/>
            <person name="Schachter V."/>
            <person name="Quetier F."/>
            <person name="Saurin W."/>
            <person name="Scarpelli C."/>
            <person name="Wincker P."/>
            <person name="Lander E.S."/>
            <person name="Weissenbach J."/>
            <person name="Roest Crollius H."/>
        </authorList>
    </citation>
    <scope>NUCLEOTIDE SEQUENCE [LARGE SCALE GENOMIC DNA]</scope>
</reference>
<dbReference type="EMBL" id="CAAE01008828">
    <property type="protein sequence ID" value="CAF91561.1"/>
    <property type="molecule type" value="Genomic_DNA"/>
</dbReference>
<dbReference type="InterPro" id="IPR039880">
    <property type="entry name" value="CHCT1-like"/>
</dbReference>
<feature type="region of interest" description="Disordered" evidence="3">
    <location>
        <begin position="24"/>
        <end position="61"/>
    </location>
</feature>
<evidence type="ECO:0000256" key="3">
    <source>
        <dbReference type="SAM" id="MobiDB-lite"/>
    </source>
</evidence>
<feature type="region of interest" description="Disordered" evidence="3">
    <location>
        <begin position="121"/>
        <end position="159"/>
    </location>
</feature>
<comment type="caution">
    <text evidence="5">The sequence shown here is derived from an EMBL/GenBank/DDBJ whole genome shotgun (WGS) entry which is preliminary data.</text>
</comment>
<feature type="compositionally biased region" description="Basic residues" evidence="3">
    <location>
        <begin position="388"/>
        <end position="403"/>
    </location>
</feature>
<feature type="compositionally biased region" description="Basic and acidic residues" evidence="3">
    <location>
        <begin position="685"/>
        <end position="738"/>
    </location>
</feature>
<dbReference type="KEGG" id="tng:GSTEN00006388G001"/>
<feature type="region of interest" description="Disordered" evidence="3">
    <location>
        <begin position="171"/>
        <end position="215"/>
    </location>
</feature>
<dbReference type="OrthoDB" id="8952513at2759"/>
<dbReference type="Gene3D" id="6.10.140.1440">
    <property type="match status" value="1"/>
</dbReference>
<dbReference type="InterPro" id="IPR025260">
    <property type="entry name" value="CHD1-like_C"/>
</dbReference>
<evidence type="ECO:0000256" key="1">
    <source>
        <dbReference type="ARBA" id="ARBA00004123"/>
    </source>
</evidence>
<evidence type="ECO:0000313" key="5">
    <source>
        <dbReference type="EMBL" id="CAF91561.1"/>
    </source>
</evidence>
<dbReference type="GO" id="GO:0005634">
    <property type="term" value="C:nucleus"/>
    <property type="evidence" value="ECO:0007669"/>
    <property type="project" value="UniProtKB-SubCell"/>
</dbReference>
<evidence type="ECO:0000259" key="4">
    <source>
        <dbReference type="SMART" id="SM01176"/>
    </source>
</evidence>
<protein>
    <submittedName>
        <fullName evidence="5">(spotted green pufferfish) hypothetical protein</fullName>
    </submittedName>
</protein>
<accession>Q4T6C1</accession>
<feature type="region of interest" description="Disordered" evidence="3">
    <location>
        <begin position="664"/>
        <end position="754"/>
    </location>
</feature>
<dbReference type="InterPro" id="IPR040793">
    <property type="entry name" value="CDH1_2_SANT_HL1"/>
</dbReference>
<feature type="compositionally biased region" description="Basic and acidic residues" evidence="3">
    <location>
        <begin position="366"/>
        <end position="387"/>
    </location>
</feature>
<dbReference type="Pfam" id="PF18375">
    <property type="entry name" value="CDH1_2_SANT_HL1"/>
    <property type="match status" value="1"/>
</dbReference>
<feature type="non-terminal residue" evidence="5">
    <location>
        <position position="1"/>
    </location>
</feature>
<name>Q4T6C1_TETNG</name>
<organism evidence="5">
    <name type="scientific">Tetraodon nigroviridis</name>
    <name type="common">Spotted green pufferfish</name>
    <name type="synonym">Chelonodon nigroviridis</name>
    <dbReference type="NCBI Taxonomy" id="99883"/>
    <lineage>
        <taxon>Eukaryota</taxon>
        <taxon>Metazoa</taxon>
        <taxon>Chordata</taxon>
        <taxon>Craniata</taxon>
        <taxon>Vertebrata</taxon>
        <taxon>Euteleostomi</taxon>
        <taxon>Actinopterygii</taxon>
        <taxon>Neopterygii</taxon>
        <taxon>Teleostei</taxon>
        <taxon>Neoteleostei</taxon>
        <taxon>Acanthomorphata</taxon>
        <taxon>Eupercaria</taxon>
        <taxon>Tetraodontiformes</taxon>
        <taxon>Tetradontoidea</taxon>
        <taxon>Tetraodontidae</taxon>
        <taxon>Tetraodon</taxon>
    </lineage>
</organism>
<dbReference type="PANTHER" id="PTHR21765">
    <property type="entry name" value="SIMILAR TO CHROMODOMAIN-HELICASE-DNA-BINDING PROTEIN 1 (CHD-1)"/>
    <property type="match status" value="1"/>
</dbReference>
<dbReference type="AlphaFoldDB" id="Q4T6C1"/>
<feature type="compositionally biased region" description="Basic and acidic residues" evidence="3">
    <location>
        <begin position="333"/>
        <end position="343"/>
    </location>
</feature>
<feature type="compositionally biased region" description="Basic and acidic residues" evidence="3">
    <location>
        <begin position="273"/>
        <end position="290"/>
    </location>
</feature>
<feature type="compositionally biased region" description="Basic and acidic residues" evidence="3">
    <location>
        <begin position="198"/>
        <end position="207"/>
    </location>
</feature>
<dbReference type="PANTHER" id="PTHR21765:SF1">
    <property type="entry name" value="CHD1 HELICAL C-TERMINAL DOMAIN CONTAINING PROTEIN 1"/>
    <property type="match status" value="1"/>
</dbReference>
<feature type="domain" description="Chromodomain-helicase-DNA-binding protein 1-like C-terminal" evidence="4">
    <location>
        <begin position="413"/>
        <end position="517"/>
    </location>
</feature>
<gene>
    <name evidence="5" type="ORF">GSTENG00006388001</name>
</gene>
<proteinExistence type="predicted"/>
<evidence type="ECO:0000256" key="2">
    <source>
        <dbReference type="ARBA" id="ARBA00023242"/>
    </source>
</evidence>
<sequence length="754" mass="86815">SSNPFNREELTAIFKFAAEELFKEAEGEESEPLEMDSDEIHTLTETSESDQGSSATDELLSPFKVPSRMETYFPTVGGISKTFTRPSVGVFSVQVANFFPMEESTPELEEKSAREWDNIIPKDQRRKIEEEEKQREMEDIFMLPRSRSSNKRVGGGNLPILSSLAGSLPALVSDSDSDASKQKHRTSGSEGETDDSDDDKKPKERGRSRARKNKVEGFTNAEIRRFIKAYKKFGAPLERLEAIARDAELVDKSLADLKRLGELIHSSCVTAMQEHEEELKERPVGDDPSKKPQSKQLQARAEYLLKQLKKEQESSEQSKTGEETKVKKRKRPVEKEKTLKDNPSEEGEVRDDGREKSPPRKRPKKDNKENKEKQGTFKKDKEVDKQNTKTRKEKAKGVRKKKSQGPVHVTAGSEPVPIERKEDDYLDQDTFSICKEHMRPAKKALKQLEKLDKGLSDQEQLQHTHTCLLKIGDRITECLKAYGDPKEVKLWRRNLWIFVSKFTVFGAIKLHNLYKMAQKKQSHEEEASLESVPGSRGGRRIPQGGPKPSDRSRSAPVETPPVLSYPPNLPLTLARPAPTDTTGRRTTWLTNDILVAMVGGIEIVRPSSVLQFQRNHFWGGFITDRGDWQRERKYTYPGNSHQSWQGERHHPYDQHRYQDHYDRRSHGDMYRSSGAYRNNISPRKRSYEYNDDRDHRGHRPYYDRHSDNKRRRDEFYPNYRQGREGPLRDFRRIPEHRPGGGGAPGPDPYRRPFH</sequence>
<dbReference type="Pfam" id="PF13907">
    <property type="entry name" value="CHD1-like_C"/>
    <property type="match status" value="1"/>
</dbReference>
<feature type="region of interest" description="Disordered" evidence="3">
    <location>
        <begin position="271"/>
        <end position="412"/>
    </location>
</feature>
<comment type="subcellular location">
    <subcellularLocation>
        <location evidence="1">Nucleus</location>
    </subcellularLocation>
</comment>
<feature type="compositionally biased region" description="Basic and acidic residues" evidence="3">
    <location>
        <begin position="121"/>
        <end position="138"/>
    </location>
</feature>